<evidence type="ECO:0000313" key="2">
    <source>
        <dbReference type="EMBL" id="NJQ00720.1"/>
    </source>
</evidence>
<comment type="caution">
    <text evidence="2">The sequence shown here is derived from an EMBL/GenBank/DDBJ whole genome shotgun (WGS) entry which is preliminary data.</text>
</comment>
<organism evidence="2 3">
    <name type="scientific">Streptomyces zingiberis</name>
    <dbReference type="NCBI Taxonomy" id="2053010"/>
    <lineage>
        <taxon>Bacteria</taxon>
        <taxon>Bacillati</taxon>
        <taxon>Actinomycetota</taxon>
        <taxon>Actinomycetes</taxon>
        <taxon>Kitasatosporales</taxon>
        <taxon>Streptomycetaceae</taxon>
        <taxon>Streptomyces</taxon>
    </lineage>
</organism>
<keyword evidence="3" id="KW-1185">Reference proteome</keyword>
<gene>
    <name evidence="2" type="ORF">HCK00_09265</name>
</gene>
<feature type="transmembrane region" description="Helical" evidence="1">
    <location>
        <begin position="28"/>
        <end position="50"/>
    </location>
</feature>
<sequence>MLAGLVLLAAGVTALLDATGALTVRDAVLLPVVLFGLSLAGVVGVLTYAVRRHFSRRPHRGPRPG</sequence>
<evidence type="ECO:0000256" key="1">
    <source>
        <dbReference type="SAM" id="Phobius"/>
    </source>
</evidence>
<keyword evidence="1" id="KW-0472">Membrane</keyword>
<dbReference type="Proteomes" id="UP000695264">
    <property type="component" value="Unassembled WGS sequence"/>
</dbReference>
<accession>A0ABX1BSM1</accession>
<dbReference type="EMBL" id="JAATEN010000005">
    <property type="protein sequence ID" value="NJQ00720.1"/>
    <property type="molecule type" value="Genomic_DNA"/>
</dbReference>
<evidence type="ECO:0000313" key="3">
    <source>
        <dbReference type="Proteomes" id="UP000695264"/>
    </source>
</evidence>
<protein>
    <submittedName>
        <fullName evidence="2">Uncharacterized protein</fullName>
    </submittedName>
</protein>
<keyword evidence="1" id="KW-1133">Transmembrane helix</keyword>
<proteinExistence type="predicted"/>
<reference evidence="2 3" key="1">
    <citation type="submission" date="2020-03" db="EMBL/GenBank/DDBJ databases">
        <title>WGS of actinomycetes isolated from Thailand.</title>
        <authorList>
            <person name="Thawai C."/>
        </authorList>
    </citation>
    <scope>NUCLEOTIDE SEQUENCE [LARGE SCALE GENOMIC DNA]</scope>
    <source>
        <strain evidence="2 3">PLAI 1-29</strain>
    </source>
</reference>
<name>A0ABX1BSM1_9ACTN</name>
<keyword evidence="1" id="KW-0812">Transmembrane</keyword>